<reference evidence="1 2" key="1">
    <citation type="submission" date="2017-11" db="EMBL/GenBank/DDBJ databases">
        <authorList>
            <person name="Seth-Smith MB H."/>
        </authorList>
    </citation>
    <scope>NUCLEOTIDE SEQUENCE [LARGE SCALE GENOMIC DNA]</scope>
    <source>
        <strain evidence="1">E</strain>
    </source>
</reference>
<gene>
    <name evidence="1" type="ORF">BSTAB16_6885</name>
</gene>
<organism evidence="1 2">
    <name type="scientific">Burkholderia stabilis</name>
    <dbReference type="NCBI Taxonomy" id="95485"/>
    <lineage>
        <taxon>Bacteria</taxon>
        <taxon>Pseudomonadati</taxon>
        <taxon>Pseudomonadota</taxon>
        <taxon>Betaproteobacteria</taxon>
        <taxon>Burkholderiales</taxon>
        <taxon>Burkholderiaceae</taxon>
        <taxon>Burkholderia</taxon>
        <taxon>Burkholderia cepacia complex</taxon>
    </lineage>
</organism>
<keyword evidence="2" id="KW-1185">Reference proteome</keyword>
<dbReference type="AlphaFoldDB" id="A0AAJ5NDZ5"/>
<dbReference type="GeneID" id="71059291"/>
<evidence type="ECO:0000313" key="2">
    <source>
        <dbReference type="Proteomes" id="UP000268684"/>
    </source>
</evidence>
<dbReference type="Proteomes" id="UP000268684">
    <property type="component" value="Chromosome III"/>
</dbReference>
<name>A0AAJ5NDZ5_9BURK</name>
<protein>
    <submittedName>
        <fullName evidence="1">Uncharacterized protein</fullName>
    </submittedName>
</protein>
<sequence length="115" mass="12625">MRIPSSTAALARRTPAYALSDFGACTWYLLPLDTRQAASGTGHAHAFDARPIFRCRLTGRYAQGLSLNAVCGNGYANVHQLAESHVDAVSRLIVRDAQNDAEHRVHTFDDGIDWQ</sequence>
<dbReference type="RefSeq" id="WP_122173006.1">
    <property type="nucleotide sequence ID" value="NZ_LR025744.1"/>
</dbReference>
<dbReference type="EMBL" id="LR025744">
    <property type="protein sequence ID" value="VBB16678.1"/>
    <property type="molecule type" value="Genomic_DNA"/>
</dbReference>
<accession>A0AAJ5NDZ5</accession>
<proteinExistence type="predicted"/>
<evidence type="ECO:0000313" key="1">
    <source>
        <dbReference type="EMBL" id="VBB16678.1"/>
    </source>
</evidence>